<organism evidence="1 2">
    <name type="scientific">Alteromonas alba</name>
    <dbReference type="NCBI Taxonomy" id="2079529"/>
    <lineage>
        <taxon>Bacteria</taxon>
        <taxon>Pseudomonadati</taxon>
        <taxon>Pseudomonadota</taxon>
        <taxon>Gammaproteobacteria</taxon>
        <taxon>Alteromonadales</taxon>
        <taxon>Alteromonadaceae</taxon>
        <taxon>Alteromonas/Salinimonas group</taxon>
        <taxon>Alteromonas</taxon>
    </lineage>
</organism>
<reference evidence="2" key="1">
    <citation type="journal article" date="2020" name="Int. J. Syst. Evol. Microbiol.">
        <title>Alteromonas alba sp. nov., a marine bacterium isolated from the seawater of the West Pacific Ocean.</title>
        <authorList>
            <person name="Sun C."/>
            <person name="Wu Y.-H."/>
            <person name="Xamxidin M."/>
            <person name="Cheng H."/>
            <person name="Xu X.-W."/>
        </authorList>
    </citation>
    <scope>NUCLEOTIDE SEQUENCE [LARGE SCALE GENOMIC DNA]</scope>
    <source>
        <strain evidence="2">190</strain>
    </source>
</reference>
<dbReference type="EMBL" id="PVNP01000201">
    <property type="protein sequence ID" value="PRO71682.1"/>
    <property type="molecule type" value="Genomic_DNA"/>
</dbReference>
<sequence length="246" mass="28037">MLPPLSWRDRVNALVGYCLIKSGRLQYDIFTEQELNELIAPHFPFTEPLAVPIGEGHFTCLEAQLSMPTSTNRLTVQILCAIEVKVMSSRIYKAHAAAGISALPNYYPASRSLHLTDTRVDFIHLLNDQYSLVKDTQFIIDKLLPLPLSGLGSLLGQPLRSALSLVSAGSTDQALDYLKLYLHGNTQRILDYHKPRLTKELLSRLEERALEYTMDDAHWREFLFARYGKRVAVEDNQLRFFFTEQP</sequence>
<dbReference type="RefSeq" id="WP_105936283.1">
    <property type="nucleotide sequence ID" value="NZ_PVNP01000201.1"/>
</dbReference>
<dbReference type="Gene3D" id="3.15.10.40">
    <property type="entry name" value="Uncharacterised protein PF07273, DUF1439"/>
    <property type="match status" value="1"/>
</dbReference>
<name>A0A2S9V5F7_9ALTE</name>
<keyword evidence="2" id="KW-1185">Reference proteome</keyword>
<protein>
    <submittedName>
        <fullName evidence="1">DUF1439 domain-containing protein</fullName>
    </submittedName>
</protein>
<evidence type="ECO:0000313" key="1">
    <source>
        <dbReference type="EMBL" id="PRO71682.1"/>
    </source>
</evidence>
<comment type="caution">
    <text evidence="1">The sequence shown here is derived from an EMBL/GenBank/DDBJ whole genome shotgun (WGS) entry which is preliminary data.</text>
</comment>
<dbReference type="Proteomes" id="UP000238949">
    <property type="component" value="Unassembled WGS sequence"/>
</dbReference>
<accession>A0A2S9V5F7</accession>
<evidence type="ECO:0000313" key="2">
    <source>
        <dbReference type="Proteomes" id="UP000238949"/>
    </source>
</evidence>
<proteinExistence type="predicted"/>
<dbReference type="AlphaFoldDB" id="A0A2S9V5F7"/>
<gene>
    <name evidence="1" type="ORF">C6Y40_20620</name>
</gene>
<dbReference type="OrthoDB" id="6381036at2"/>